<dbReference type="AlphaFoldDB" id="A0A2N3QNH8"/>
<dbReference type="Proteomes" id="UP000233722">
    <property type="component" value="Unassembled WGS sequence"/>
</dbReference>
<name>A0A2N3QNH8_9BIFI</name>
<evidence type="ECO:0000313" key="1">
    <source>
        <dbReference type="EMBL" id="PKU93239.1"/>
    </source>
</evidence>
<evidence type="ECO:0000313" key="2">
    <source>
        <dbReference type="Proteomes" id="UP000233722"/>
    </source>
</evidence>
<organism evidence="1 2">
    <name type="scientific">Bifidobacterium pseudolongum subsp. globosum</name>
    <dbReference type="NCBI Taxonomy" id="1690"/>
    <lineage>
        <taxon>Bacteria</taxon>
        <taxon>Bacillati</taxon>
        <taxon>Actinomycetota</taxon>
        <taxon>Actinomycetes</taxon>
        <taxon>Bifidobacteriales</taxon>
        <taxon>Bifidobacteriaceae</taxon>
        <taxon>Bifidobacterium</taxon>
    </lineage>
</organism>
<reference evidence="1 2" key="1">
    <citation type="submission" date="2017-10" db="EMBL/GenBank/DDBJ databases">
        <title>Bifidobacterium genomics.</title>
        <authorList>
            <person name="Lugli G.A."/>
            <person name="Milani C."/>
            <person name="Mancabelli L."/>
        </authorList>
    </citation>
    <scope>NUCLEOTIDE SEQUENCE [LARGE SCALE GENOMIC DNA]</scope>
    <source>
        <strain evidence="1 2">1747B</strain>
    </source>
</reference>
<proteinExistence type="predicted"/>
<sequence length="106" mass="11738">MSRISHCFPTCIWLRCTHPALLSEIRYGQRIIKRAHATATPEETIMLRHMAADASNAIRILLADLTAEYTSSSPLRRHLIASANTIAEHATTQLASIANTTIKEQA</sequence>
<gene>
    <name evidence="1" type="ORF">CQR45_1769</name>
</gene>
<accession>A0A2N3QNH8</accession>
<dbReference type="EMBL" id="PCHA01000037">
    <property type="protein sequence ID" value="PKU93239.1"/>
    <property type="molecule type" value="Genomic_DNA"/>
</dbReference>
<protein>
    <submittedName>
        <fullName evidence="1">Uncharacterized protein</fullName>
    </submittedName>
</protein>
<dbReference type="RefSeq" id="WP_101431150.1">
    <property type="nucleotide sequence ID" value="NZ_PCHA01000037.1"/>
</dbReference>
<comment type="caution">
    <text evidence="1">The sequence shown here is derived from an EMBL/GenBank/DDBJ whole genome shotgun (WGS) entry which is preliminary data.</text>
</comment>